<organism evidence="3 4">
    <name type="scientific">Stackebrandtia nassauensis (strain DSM 44728 / CIP 108903 / NRRL B-16338 / NBRC 102104 / LLR-40K-21)</name>
    <dbReference type="NCBI Taxonomy" id="446470"/>
    <lineage>
        <taxon>Bacteria</taxon>
        <taxon>Bacillati</taxon>
        <taxon>Actinomycetota</taxon>
        <taxon>Actinomycetes</taxon>
        <taxon>Glycomycetales</taxon>
        <taxon>Glycomycetaceae</taxon>
        <taxon>Stackebrandtia</taxon>
    </lineage>
</organism>
<name>D3Q321_STANL</name>
<accession>D3Q321</accession>
<keyword evidence="4" id="KW-1185">Reference proteome</keyword>
<dbReference type="AlphaFoldDB" id="D3Q321"/>
<dbReference type="RefSeq" id="WP_013015562.1">
    <property type="nucleotide sequence ID" value="NC_013947.1"/>
</dbReference>
<reference evidence="3 4" key="1">
    <citation type="journal article" date="2009" name="Stand. Genomic Sci.">
        <title>Complete genome sequence of Stackebrandtia nassauensis type strain (LLR-40K-21).</title>
        <authorList>
            <person name="Munk C."/>
            <person name="Lapidus A."/>
            <person name="Copeland A."/>
            <person name="Jando M."/>
            <person name="Mayilraj S."/>
            <person name="Glavina Del Rio T."/>
            <person name="Nolan M."/>
            <person name="Chen F."/>
            <person name="Lucas S."/>
            <person name="Tice H."/>
            <person name="Cheng J.F."/>
            <person name="Han C."/>
            <person name="Detter J.C."/>
            <person name="Bruce D."/>
            <person name="Goodwin L."/>
            <person name="Chain P."/>
            <person name="Pitluck S."/>
            <person name="Goker M."/>
            <person name="Ovchinikova G."/>
            <person name="Pati A."/>
            <person name="Ivanova N."/>
            <person name="Mavromatis K."/>
            <person name="Chen A."/>
            <person name="Palaniappan K."/>
            <person name="Land M."/>
            <person name="Hauser L."/>
            <person name="Chang Y.J."/>
            <person name="Jeffries C.D."/>
            <person name="Bristow J."/>
            <person name="Eisen J.A."/>
            <person name="Markowitz V."/>
            <person name="Hugenholtz P."/>
            <person name="Kyrpides N.C."/>
            <person name="Klenk H.P."/>
        </authorList>
    </citation>
    <scope>NUCLEOTIDE SEQUENCE [LARGE SCALE GENOMIC DNA]</scope>
    <source>
        <strain evidence="4">DSM 44728 / CIP 108903 / NRRL B-16338 / NBRC 102104 / LLR-40K-21</strain>
    </source>
</reference>
<keyword evidence="2" id="KW-0732">Signal</keyword>
<dbReference type="HOGENOM" id="CLU_1936839_0_0_11"/>
<feature type="region of interest" description="Disordered" evidence="1">
    <location>
        <begin position="22"/>
        <end position="53"/>
    </location>
</feature>
<protein>
    <recommendedName>
        <fullName evidence="5">Lipoprotein</fullName>
    </recommendedName>
</protein>
<gene>
    <name evidence="3" type="ordered locus">Snas_0273</name>
</gene>
<evidence type="ECO:0000256" key="2">
    <source>
        <dbReference type="SAM" id="SignalP"/>
    </source>
</evidence>
<evidence type="ECO:0000256" key="1">
    <source>
        <dbReference type="SAM" id="MobiDB-lite"/>
    </source>
</evidence>
<evidence type="ECO:0000313" key="4">
    <source>
        <dbReference type="Proteomes" id="UP000000844"/>
    </source>
</evidence>
<dbReference type="KEGG" id="sna:Snas_0273"/>
<dbReference type="Proteomes" id="UP000000844">
    <property type="component" value="Chromosome"/>
</dbReference>
<feature type="chain" id="PRO_5038609311" description="Lipoprotein" evidence="2">
    <location>
        <begin position="20"/>
        <end position="130"/>
    </location>
</feature>
<dbReference type="PROSITE" id="PS51257">
    <property type="entry name" value="PROKAR_LIPOPROTEIN"/>
    <property type="match status" value="1"/>
</dbReference>
<feature type="signal peptide" evidence="2">
    <location>
        <begin position="1"/>
        <end position="19"/>
    </location>
</feature>
<evidence type="ECO:0008006" key="5">
    <source>
        <dbReference type="Google" id="ProtNLM"/>
    </source>
</evidence>
<sequence>MKLLTGTLLAGAACLSVLAGCSSPEAKDDSSKSDSSLAKFTGSWQNEEAGTELTVKDSGKVTLTGWGEESTLTSELTADKTDGVAAFDVDGSDKTPFHFVVEFRNSESDQIYLDDTNETDVPPLEMTRQD</sequence>
<proteinExistence type="predicted"/>
<dbReference type="EMBL" id="CP001778">
    <property type="protein sequence ID" value="ADD39991.1"/>
    <property type="molecule type" value="Genomic_DNA"/>
</dbReference>
<evidence type="ECO:0000313" key="3">
    <source>
        <dbReference type="EMBL" id="ADD39991.1"/>
    </source>
</evidence>